<dbReference type="EMBL" id="JABBWD010000080">
    <property type="protein sequence ID" value="KAG1768280.1"/>
    <property type="molecule type" value="Genomic_DNA"/>
</dbReference>
<proteinExistence type="predicted"/>
<organism evidence="2 3">
    <name type="scientific">Suillus placidus</name>
    <dbReference type="NCBI Taxonomy" id="48579"/>
    <lineage>
        <taxon>Eukaryota</taxon>
        <taxon>Fungi</taxon>
        <taxon>Dikarya</taxon>
        <taxon>Basidiomycota</taxon>
        <taxon>Agaricomycotina</taxon>
        <taxon>Agaricomycetes</taxon>
        <taxon>Agaricomycetidae</taxon>
        <taxon>Boletales</taxon>
        <taxon>Suillineae</taxon>
        <taxon>Suillaceae</taxon>
        <taxon>Suillus</taxon>
    </lineage>
</organism>
<dbReference type="Proteomes" id="UP000714275">
    <property type="component" value="Unassembled WGS sequence"/>
</dbReference>
<dbReference type="AlphaFoldDB" id="A0A9P6ZJS6"/>
<evidence type="ECO:0000313" key="3">
    <source>
        <dbReference type="Proteomes" id="UP000714275"/>
    </source>
</evidence>
<dbReference type="InterPro" id="IPR041457">
    <property type="entry name" value="CxC2_KDZ-assoc"/>
</dbReference>
<evidence type="ECO:0000313" key="2">
    <source>
        <dbReference type="EMBL" id="KAG1768280.1"/>
    </source>
</evidence>
<comment type="caution">
    <text evidence="2">The sequence shown here is derived from an EMBL/GenBank/DDBJ whole genome shotgun (WGS) entry which is preliminary data.</text>
</comment>
<gene>
    <name evidence="2" type="ORF">EV702DRAFT_1253494</name>
</gene>
<evidence type="ECO:0000259" key="1">
    <source>
        <dbReference type="Pfam" id="PF18803"/>
    </source>
</evidence>
<keyword evidence="3" id="KW-1185">Reference proteome</keyword>
<reference evidence="2" key="1">
    <citation type="journal article" date="2020" name="New Phytol.">
        <title>Comparative genomics reveals dynamic genome evolution in host specialist ectomycorrhizal fungi.</title>
        <authorList>
            <person name="Lofgren L.A."/>
            <person name="Nguyen N.H."/>
            <person name="Vilgalys R."/>
            <person name="Ruytinx J."/>
            <person name="Liao H.L."/>
            <person name="Branco S."/>
            <person name="Kuo A."/>
            <person name="LaButti K."/>
            <person name="Lipzen A."/>
            <person name="Andreopoulos W."/>
            <person name="Pangilinan J."/>
            <person name="Riley R."/>
            <person name="Hundley H."/>
            <person name="Na H."/>
            <person name="Barry K."/>
            <person name="Grigoriev I.V."/>
            <person name="Stajich J.E."/>
            <person name="Kennedy P.G."/>
        </authorList>
    </citation>
    <scope>NUCLEOTIDE SEQUENCE</scope>
    <source>
        <strain evidence="2">DOB743</strain>
    </source>
</reference>
<feature type="domain" description="CxC2-like cysteine cluster KDZ transposase-associated" evidence="1">
    <location>
        <begin position="143"/>
        <end position="177"/>
    </location>
</feature>
<sequence length="430" mass="47850">MHVSGRHVIGQGSAAIQSTSLAVLDDTSFAFAEYDDSFTMDEIITNSEDVDSLQTRKRTAGDNPLLTWLSEHDSYLSEMIRLDGRGDISGTCAGCGTAPALFRCEICDDIQLYCHDCTVTNHLRLPTHRINEWTRVYFKRTSLKNLGLHIQLGHPIGQHCILPHQAFNDNFILIDTDDGTNTHKATTPKSMVPVNINQPQDRSDILSTTTIIRAYQNTRWWSSLLSRMFWNADLQIQDRYEAFMRMMVKRFGRSHDPDGVNGTSPGECAVLCPACPQPGKNLPDGWQDVGKAKQWLYAIFVAIDANFRLKRRNILSDDTDPSLAKGWAYFVEEKGYKAFLAQHLGDEQEKSTCSSHNAINMADTKLSQGLAATGVGTVDCAHHECIPARGTSAWNAGFRAVPSWRGSSCSLISHHEGSILPRSFSVLRSL</sequence>
<accession>A0A9P6ZJS6</accession>
<dbReference type="OrthoDB" id="3261436at2759"/>
<dbReference type="InterPro" id="IPR040521">
    <property type="entry name" value="KDZ"/>
</dbReference>
<name>A0A9P6ZJS6_9AGAM</name>
<dbReference type="Pfam" id="PF18758">
    <property type="entry name" value="KDZ"/>
    <property type="match status" value="1"/>
</dbReference>
<dbReference type="Pfam" id="PF18803">
    <property type="entry name" value="CxC2"/>
    <property type="match status" value="1"/>
</dbReference>
<dbReference type="CDD" id="cd19757">
    <property type="entry name" value="Bbox1"/>
    <property type="match status" value="1"/>
</dbReference>
<protein>
    <recommendedName>
        <fullName evidence="1">CxC2-like cysteine cluster KDZ transposase-associated domain-containing protein</fullName>
    </recommendedName>
</protein>